<keyword evidence="4" id="KW-1185">Reference proteome</keyword>
<keyword evidence="2" id="KW-0732">Signal</keyword>
<dbReference type="HOGENOM" id="CLU_213117_0_0_9"/>
<reference evidence="3 4" key="1">
    <citation type="submission" date="2013-02" db="EMBL/GenBank/DDBJ databases">
        <title>Genome sequence of Clostridium saccharoperbutylacetonicum N1-4(HMT).</title>
        <authorList>
            <person name="Poehlein A."/>
            <person name="Daniel R."/>
        </authorList>
    </citation>
    <scope>NUCLEOTIDE SEQUENCE [LARGE SCALE GENOMIC DNA]</scope>
    <source>
        <strain evidence="4">N1-4(HMT)</strain>
    </source>
</reference>
<dbReference type="Proteomes" id="UP000011728">
    <property type="component" value="Chromosome"/>
</dbReference>
<dbReference type="AlphaFoldDB" id="M1M7B4"/>
<proteinExistence type="predicted"/>
<evidence type="ECO:0000256" key="2">
    <source>
        <dbReference type="SAM" id="SignalP"/>
    </source>
</evidence>
<evidence type="ECO:0000256" key="1">
    <source>
        <dbReference type="SAM" id="MobiDB-lite"/>
    </source>
</evidence>
<accession>M1M7B4</accession>
<name>M1M7B4_9CLOT</name>
<protein>
    <submittedName>
        <fullName evidence="3">Uncharacterized protein</fullName>
    </submittedName>
</protein>
<feature type="region of interest" description="Disordered" evidence="1">
    <location>
        <begin position="26"/>
        <end position="49"/>
    </location>
</feature>
<dbReference type="PATRIC" id="fig|931276.5.peg.20"/>
<evidence type="ECO:0000313" key="3">
    <source>
        <dbReference type="EMBL" id="AGF53864.1"/>
    </source>
</evidence>
<feature type="signal peptide" evidence="2">
    <location>
        <begin position="1"/>
        <end position="21"/>
    </location>
</feature>
<dbReference type="KEGG" id="csr:Cspa_c00290"/>
<sequence>MKKIILAVIATSMLLTNVAFASTKTTHKNTNSTKVTQNNVYSVNSIDPH</sequence>
<gene>
    <name evidence="3" type="ORF">Cspa_c00290</name>
</gene>
<dbReference type="RefSeq" id="WP_015390200.1">
    <property type="nucleotide sequence ID" value="NC_020291.1"/>
</dbReference>
<feature type="compositionally biased region" description="Low complexity" evidence="1">
    <location>
        <begin position="26"/>
        <end position="36"/>
    </location>
</feature>
<feature type="chain" id="PRO_5004015473" evidence="2">
    <location>
        <begin position="22"/>
        <end position="49"/>
    </location>
</feature>
<feature type="compositionally biased region" description="Polar residues" evidence="1">
    <location>
        <begin position="37"/>
        <end position="49"/>
    </location>
</feature>
<evidence type="ECO:0000313" key="4">
    <source>
        <dbReference type="Proteomes" id="UP000011728"/>
    </source>
</evidence>
<dbReference type="EMBL" id="CP004121">
    <property type="protein sequence ID" value="AGF53864.1"/>
    <property type="molecule type" value="Genomic_DNA"/>
</dbReference>
<organism evidence="3 4">
    <name type="scientific">Clostridium saccharoperbutylacetonicum N1-4(HMT)</name>
    <dbReference type="NCBI Taxonomy" id="931276"/>
    <lineage>
        <taxon>Bacteria</taxon>
        <taxon>Bacillati</taxon>
        <taxon>Bacillota</taxon>
        <taxon>Clostridia</taxon>
        <taxon>Eubacteriales</taxon>
        <taxon>Clostridiaceae</taxon>
        <taxon>Clostridium</taxon>
    </lineage>
</organism>